<gene>
    <name evidence="4" type="ORF">C8P64_2429</name>
</gene>
<dbReference type="GO" id="GO:0008237">
    <property type="term" value="F:metallopeptidase activity"/>
    <property type="evidence" value="ECO:0007669"/>
    <property type="project" value="UniProtKB-KW"/>
</dbReference>
<evidence type="ECO:0000313" key="5">
    <source>
        <dbReference type="Proteomes" id="UP000244174"/>
    </source>
</evidence>
<sequence length="496" mass="56871">MFAHKKQIIFLFILACFLKVNSQTTDSYQIFYNKDNPKLIKVEAELVLEDSLLYMSQFGSQSHFFPNYVKELEVKNALGNTIKMEFRDSIKWILSGVDRGQAIKLSYELHVNHEERAWPGGTDGVAYVRDYGVMNTGRSLFIMNGSEKKDLLVKVHLPGEFKISTPWESIPEEKNFFKVSDLVDLQEAFLFAGTFEEEIFEKGNFNLKFILGGPSLLAEKDRIINTTNNLLDYYVKMMGGEPKLANGQDLKQSMVIITENDQVDGEVIGSHISMFMDPDAPPQNQMIGWFILSHELFHLWNGKSLRYEGSGSDWFKEGVTNYYTLKGLNQVGFIDESAYLEIMNNLFYQRYINDPGLGEKTPVNSADGFSKDQHWGLIYGGGLFAGIAADMEIRNNSDNKKSLDDIMRDLYREFATKEAYIDNSILKSRITEYRFEDFNQFFSSYLDGTDTIFLQPYLKFAGAEVIQENGQLKIQSLENKTNLEHEIWQGMMGKID</sequence>
<dbReference type="EMBL" id="QBKQ01000003">
    <property type="protein sequence ID" value="PTX42015.1"/>
    <property type="molecule type" value="Genomic_DNA"/>
</dbReference>
<dbReference type="OrthoDB" id="9778516at2"/>
<dbReference type="RefSeq" id="WP_108172327.1">
    <property type="nucleotide sequence ID" value="NZ_QBKQ01000003.1"/>
</dbReference>
<keyword evidence="1" id="KW-0732">Signal</keyword>
<accession>A0A2T6ADW7</accession>
<dbReference type="Pfam" id="PF05299">
    <property type="entry name" value="Peptidase_M61"/>
    <property type="match status" value="1"/>
</dbReference>
<dbReference type="Gene3D" id="1.10.390.10">
    <property type="entry name" value="Neutral Protease Domain 2"/>
    <property type="match status" value="1"/>
</dbReference>
<dbReference type="InterPro" id="IPR027268">
    <property type="entry name" value="Peptidase_M4/M1_CTD_sf"/>
</dbReference>
<dbReference type="GO" id="GO:0006508">
    <property type="term" value="P:proteolysis"/>
    <property type="evidence" value="ECO:0007669"/>
    <property type="project" value="UniProtKB-KW"/>
</dbReference>
<keyword evidence="4" id="KW-0378">Hydrolase</keyword>
<keyword evidence="4" id="KW-0645">Protease</keyword>
<proteinExistence type="predicted"/>
<keyword evidence="5" id="KW-1185">Reference proteome</keyword>
<feature type="signal peptide" evidence="1">
    <location>
        <begin position="1"/>
        <end position="22"/>
    </location>
</feature>
<dbReference type="SUPFAM" id="SSF55486">
    <property type="entry name" value="Metalloproteases ('zincins'), catalytic domain"/>
    <property type="match status" value="1"/>
</dbReference>
<dbReference type="AlphaFoldDB" id="A0A2T6ADW7"/>
<feature type="domain" description="Peptidase M61 catalytic" evidence="2">
    <location>
        <begin position="291"/>
        <end position="365"/>
    </location>
</feature>
<reference evidence="4 5" key="1">
    <citation type="submission" date="2018-04" db="EMBL/GenBank/DDBJ databases">
        <title>Genomic Encyclopedia of Archaeal and Bacterial Type Strains, Phase II (KMG-II): from individual species to whole genera.</title>
        <authorList>
            <person name="Goeker M."/>
        </authorList>
    </citation>
    <scope>NUCLEOTIDE SEQUENCE [LARGE SCALE GENOMIC DNA]</scope>
    <source>
        <strain evidence="4 5">DSM 23082</strain>
    </source>
</reference>
<protein>
    <submittedName>
        <fullName evidence="4">Putative metalloprotease with PDZ domain</fullName>
    </submittedName>
</protein>
<evidence type="ECO:0000313" key="4">
    <source>
        <dbReference type="EMBL" id="PTX42015.1"/>
    </source>
</evidence>
<evidence type="ECO:0000259" key="3">
    <source>
        <dbReference type="Pfam" id="PF17899"/>
    </source>
</evidence>
<comment type="caution">
    <text evidence="4">The sequence shown here is derived from an EMBL/GenBank/DDBJ whole genome shotgun (WGS) entry which is preliminary data.</text>
</comment>
<evidence type="ECO:0000259" key="2">
    <source>
        <dbReference type="Pfam" id="PF05299"/>
    </source>
</evidence>
<feature type="domain" description="Peptidase M61 N-terminal" evidence="3">
    <location>
        <begin position="65"/>
        <end position="185"/>
    </location>
</feature>
<dbReference type="Pfam" id="PF17899">
    <property type="entry name" value="Peptidase_M61_N"/>
    <property type="match status" value="1"/>
</dbReference>
<dbReference type="Gene3D" id="2.60.40.3650">
    <property type="match status" value="1"/>
</dbReference>
<evidence type="ECO:0000256" key="1">
    <source>
        <dbReference type="SAM" id="SignalP"/>
    </source>
</evidence>
<name>A0A2T6ADW7_9FLAO</name>
<dbReference type="InterPro" id="IPR040756">
    <property type="entry name" value="Peptidase_M61_N"/>
</dbReference>
<dbReference type="InterPro" id="IPR007963">
    <property type="entry name" value="Peptidase_M61_catalytic"/>
</dbReference>
<organism evidence="4 5">
    <name type="scientific">Christiangramia gaetbulicola</name>
    <dbReference type="NCBI Taxonomy" id="703340"/>
    <lineage>
        <taxon>Bacteria</taxon>
        <taxon>Pseudomonadati</taxon>
        <taxon>Bacteroidota</taxon>
        <taxon>Flavobacteriia</taxon>
        <taxon>Flavobacteriales</taxon>
        <taxon>Flavobacteriaceae</taxon>
        <taxon>Christiangramia</taxon>
    </lineage>
</organism>
<dbReference type="Proteomes" id="UP000244174">
    <property type="component" value="Unassembled WGS sequence"/>
</dbReference>
<keyword evidence="4" id="KW-0482">Metalloprotease</keyword>
<feature type="chain" id="PRO_5015452457" evidence="1">
    <location>
        <begin position="23"/>
        <end position="496"/>
    </location>
</feature>